<gene>
    <name evidence="1" type="ORF">TM448A00980_0004</name>
    <name evidence="2" type="ORF">TM448B00537_0025</name>
</gene>
<evidence type="ECO:0000313" key="2">
    <source>
        <dbReference type="EMBL" id="QJH95805.1"/>
    </source>
</evidence>
<dbReference type="AlphaFoldDB" id="A0A6H1ZM54"/>
<organism evidence="1">
    <name type="scientific">viral metagenome</name>
    <dbReference type="NCBI Taxonomy" id="1070528"/>
    <lineage>
        <taxon>unclassified sequences</taxon>
        <taxon>metagenomes</taxon>
        <taxon>organismal metagenomes</taxon>
    </lineage>
</organism>
<evidence type="ECO:0000313" key="1">
    <source>
        <dbReference type="EMBL" id="QJA48511.1"/>
    </source>
</evidence>
<reference evidence="1" key="1">
    <citation type="submission" date="2020-03" db="EMBL/GenBank/DDBJ databases">
        <title>The deep terrestrial virosphere.</title>
        <authorList>
            <person name="Holmfeldt K."/>
            <person name="Nilsson E."/>
            <person name="Simone D."/>
            <person name="Lopez-Fernandez M."/>
            <person name="Wu X."/>
            <person name="de Brujin I."/>
            <person name="Lundin D."/>
            <person name="Andersson A."/>
            <person name="Bertilsson S."/>
            <person name="Dopson M."/>
        </authorList>
    </citation>
    <scope>NUCLEOTIDE SEQUENCE</scope>
    <source>
        <strain evidence="1">TM448A00980</strain>
        <strain evidence="2">TM448B00537</strain>
    </source>
</reference>
<sequence>MKSYLTLRNLYGVDTKNTSTANLSHGDQVMNDFHRRLLAKANWPFLHRARTLTTFSPDSAFTAVVATDVCTATKTILTLTGTEVTFSSTTTLPTGLSASTTYYLIYQSATTFKVATSFANALAGAAIDITDTGTGTHTVTVATKFWPLPYDVDLVESVSVTVGTTIYTPKPSPSKKHWDELQTSPSTSDTPSWWFVQDEKFALWPRPATSGKVIELNTKIRVPDLNIVDYTTGTVASVANGSPKVTGTSTVWTAPMAGRWLRITHSDTATSSGDGEWYRIDAVESATILYLSRPYGGRTLASAAGASYAIGHMPLLPEAFHDLPETFAAYRYWLKEKDERADGFKELLTDGVSTLFSTYGVSDLSMVIDSGDDDGFINPNLAIQL</sequence>
<accession>A0A6H1ZM54</accession>
<dbReference type="EMBL" id="MT144088">
    <property type="protein sequence ID" value="QJA48511.1"/>
    <property type="molecule type" value="Genomic_DNA"/>
</dbReference>
<name>A0A6H1ZM54_9ZZZZ</name>
<protein>
    <submittedName>
        <fullName evidence="1">Putative tail protein</fullName>
    </submittedName>
</protein>
<proteinExistence type="predicted"/>
<dbReference type="EMBL" id="MT144629">
    <property type="protein sequence ID" value="QJH95805.1"/>
    <property type="molecule type" value="Genomic_DNA"/>
</dbReference>